<evidence type="ECO:0000313" key="1">
    <source>
        <dbReference type="EMBL" id="PZN76459.1"/>
    </source>
</evidence>
<sequence>MVREIIWLLKVISEKEHPIKNLIRRQKIQSTKGTKNTNKKHVLFVPFVCFVDNAFGRFIIVNDLSCLQRHPT</sequence>
<reference evidence="1 2" key="1">
    <citation type="journal article" date="2018" name="Aquat. Microb. Ecol.">
        <title>Gammaproteobacterial methanotrophs dominate.</title>
        <authorList>
            <person name="Rissanen A.J."/>
            <person name="Saarenheimo J."/>
            <person name="Tiirola M."/>
            <person name="Peura S."/>
            <person name="Aalto S.L."/>
            <person name="Karvinen A."/>
            <person name="Nykanen H."/>
        </authorList>
    </citation>
    <scope>NUCLEOTIDE SEQUENCE [LARGE SCALE GENOMIC DNA]</scope>
    <source>
        <strain evidence="1">AMbin10</strain>
    </source>
</reference>
<name>A0A2W4R2B9_9GAMM</name>
<gene>
    <name evidence="1" type="ORF">DM484_16625</name>
</gene>
<accession>A0A2W4R2B9</accession>
<protein>
    <submittedName>
        <fullName evidence="1">Uncharacterized protein</fullName>
    </submittedName>
</protein>
<comment type="caution">
    <text evidence="1">The sequence shown here is derived from an EMBL/GenBank/DDBJ whole genome shotgun (WGS) entry which is preliminary data.</text>
</comment>
<evidence type="ECO:0000313" key="2">
    <source>
        <dbReference type="Proteomes" id="UP000249396"/>
    </source>
</evidence>
<dbReference type="EMBL" id="QJPH01000359">
    <property type="protein sequence ID" value="PZN76459.1"/>
    <property type="molecule type" value="Genomic_DNA"/>
</dbReference>
<dbReference type="Proteomes" id="UP000249396">
    <property type="component" value="Unassembled WGS sequence"/>
</dbReference>
<dbReference type="AlphaFoldDB" id="A0A2W4R2B9"/>
<organism evidence="1 2">
    <name type="scientific">Candidatus Methylumidiphilus alinenensis</name>
    <dbReference type="NCBI Taxonomy" id="2202197"/>
    <lineage>
        <taxon>Bacteria</taxon>
        <taxon>Pseudomonadati</taxon>
        <taxon>Pseudomonadota</taxon>
        <taxon>Gammaproteobacteria</taxon>
        <taxon>Methylococcales</taxon>
        <taxon>Candidatus Methylumidiphilus</taxon>
    </lineage>
</organism>
<proteinExistence type="predicted"/>